<feature type="transmembrane region" description="Helical" evidence="2">
    <location>
        <begin position="21"/>
        <end position="40"/>
    </location>
</feature>
<feature type="transmembrane region" description="Helical" evidence="2">
    <location>
        <begin position="128"/>
        <end position="151"/>
    </location>
</feature>
<organism evidence="3 4">
    <name type="scientific">Mesorhabditis belari</name>
    <dbReference type="NCBI Taxonomy" id="2138241"/>
    <lineage>
        <taxon>Eukaryota</taxon>
        <taxon>Metazoa</taxon>
        <taxon>Ecdysozoa</taxon>
        <taxon>Nematoda</taxon>
        <taxon>Chromadorea</taxon>
        <taxon>Rhabditida</taxon>
        <taxon>Rhabditina</taxon>
        <taxon>Rhabditomorpha</taxon>
        <taxon>Rhabditoidea</taxon>
        <taxon>Rhabditidae</taxon>
        <taxon>Mesorhabditinae</taxon>
        <taxon>Mesorhabditis</taxon>
    </lineage>
</organism>
<feature type="region of interest" description="Disordered" evidence="1">
    <location>
        <begin position="382"/>
        <end position="472"/>
    </location>
</feature>
<dbReference type="PANTHER" id="PTHR40288">
    <property type="entry name" value="PROTEIN CBG16535-RELATED"/>
    <property type="match status" value="1"/>
</dbReference>
<evidence type="ECO:0000256" key="2">
    <source>
        <dbReference type="SAM" id="Phobius"/>
    </source>
</evidence>
<feature type="compositionally biased region" description="Low complexity" evidence="1">
    <location>
        <begin position="447"/>
        <end position="458"/>
    </location>
</feature>
<evidence type="ECO:0000313" key="4">
    <source>
        <dbReference type="WBParaSite" id="MBELARI_LOCUS21898"/>
    </source>
</evidence>
<keyword evidence="2" id="KW-0812">Transmembrane</keyword>
<feature type="transmembrane region" description="Helical" evidence="2">
    <location>
        <begin position="97"/>
        <end position="116"/>
    </location>
</feature>
<feature type="compositionally biased region" description="Polar residues" evidence="1">
    <location>
        <begin position="415"/>
        <end position="425"/>
    </location>
</feature>
<sequence>MGFFTVRDEWTKCIGHRFLNAQICFWFGVLQLIICFWGSLQHFHSYFYYEKVIHCNFSLGFDPMIGVDVIIFDAGLLKALWGIDGCLAEYMDGGFGRLAWCLIHAVSLISSLPFACTEHPKPANLWPLLVLQSAYGIGLLILALSTLPRVLPVLMEAEKPAPLIPLAIYLIGSAANFFFLYVYWHWYWHVESIWNSVVKVPFGGRLENANKRSRRDKPRNDGNGLEEIEGITTIGIDAFDQAKPFTTQQQTITPTTRRRLLPSLPEEKLENLAERVEEMAELRETNICSSDYETPSTPESQVIPSVWPPAAIIADPVYSNSRENRRLRAPPEVQYAKTKRLPQRYHRRQRKQEPQVSNEQYEMESMRRLEAERFDLNLNPIHEAHRSTRAPSTSGTSTSDVWQRQASQEHHAPQLSHQNLTNLPYSPTDYDDSASEEVAIRLKHDATAYTPPYLTPPTSRKSPFFSLQQSRL</sequence>
<dbReference type="PANTHER" id="PTHR40288:SF2">
    <property type="entry name" value="G PROTEIN-COUPLED RECEPTOR-RELATED"/>
    <property type="match status" value="1"/>
</dbReference>
<keyword evidence="2" id="KW-1133">Transmembrane helix</keyword>
<name>A0AAF3F6A5_9BILA</name>
<keyword evidence="2" id="KW-0472">Membrane</keyword>
<reference evidence="4" key="1">
    <citation type="submission" date="2024-02" db="UniProtKB">
        <authorList>
            <consortium name="WormBaseParasite"/>
        </authorList>
    </citation>
    <scope>IDENTIFICATION</scope>
</reference>
<dbReference type="AlphaFoldDB" id="A0AAF3F6A5"/>
<dbReference type="WBParaSite" id="MBELARI_LOCUS21898">
    <property type="protein sequence ID" value="MBELARI_LOCUS21898"/>
    <property type="gene ID" value="MBELARI_LOCUS21898"/>
</dbReference>
<feature type="compositionally biased region" description="Polar residues" evidence="1">
    <location>
        <begin position="389"/>
        <end position="406"/>
    </location>
</feature>
<evidence type="ECO:0000256" key="1">
    <source>
        <dbReference type="SAM" id="MobiDB-lite"/>
    </source>
</evidence>
<feature type="compositionally biased region" description="Polar residues" evidence="1">
    <location>
        <begin position="459"/>
        <end position="472"/>
    </location>
</feature>
<dbReference type="Proteomes" id="UP000887575">
    <property type="component" value="Unassembled WGS sequence"/>
</dbReference>
<feature type="transmembrane region" description="Helical" evidence="2">
    <location>
        <begin position="163"/>
        <end position="184"/>
    </location>
</feature>
<proteinExistence type="predicted"/>
<evidence type="ECO:0000313" key="3">
    <source>
        <dbReference type="Proteomes" id="UP000887575"/>
    </source>
</evidence>
<feature type="region of interest" description="Disordered" evidence="1">
    <location>
        <begin position="330"/>
        <end position="364"/>
    </location>
</feature>
<protein>
    <submittedName>
        <fullName evidence="4">Uncharacterized protein</fullName>
    </submittedName>
</protein>
<keyword evidence="3" id="KW-1185">Reference proteome</keyword>
<accession>A0AAF3F6A5</accession>
<feature type="compositionally biased region" description="Basic residues" evidence="1">
    <location>
        <begin position="337"/>
        <end position="350"/>
    </location>
</feature>